<name>A0AAV9JG50_9PEZI</name>
<organism evidence="2 3">
    <name type="scientific">Oleoguttula mirabilis</name>
    <dbReference type="NCBI Taxonomy" id="1507867"/>
    <lineage>
        <taxon>Eukaryota</taxon>
        <taxon>Fungi</taxon>
        <taxon>Dikarya</taxon>
        <taxon>Ascomycota</taxon>
        <taxon>Pezizomycotina</taxon>
        <taxon>Dothideomycetes</taxon>
        <taxon>Dothideomycetidae</taxon>
        <taxon>Mycosphaerellales</taxon>
        <taxon>Teratosphaeriaceae</taxon>
        <taxon>Oleoguttula</taxon>
    </lineage>
</organism>
<keyword evidence="3" id="KW-1185">Reference proteome</keyword>
<dbReference type="Proteomes" id="UP001324427">
    <property type="component" value="Unassembled WGS sequence"/>
</dbReference>
<accession>A0AAV9JG50</accession>
<protein>
    <submittedName>
        <fullName evidence="2">Uncharacterized protein</fullName>
    </submittedName>
</protein>
<sequence length="358" mass="41139">MEEFQKAGPSQHHSTTQGRSHRVRHDCLAVFVINELFTAIATNLPWQDILALQETRQSFRKTISSSPPVLRKLFLLPRPKTNQASDAVISTEDDDQEKDVEDGDLGGEDGSEEESYVGGQIGRRNTDRTGDMCCFYQCYPTTELVNPLTFNPPILYADHRLCWSQHYLWNTALFRKQVPWEAEDIYVEGVKGRAFLGFRVSPLSILEHHSCWNQYITDPPIERITVVWAIHLKSGVRHAEQDISVTDGVKFGDIARSIQDCAKSGNITLHPWLSPRGERPRPRDGFSIRTERTRFSAENVLVDSSYIRLDGAVLPKDEKVWRLIEYVNGSEWRLWDERKNDNQSEGLRSIREALRHSY</sequence>
<evidence type="ECO:0000256" key="1">
    <source>
        <dbReference type="SAM" id="MobiDB-lite"/>
    </source>
</evidence>
<feature type="region of interest" description="Disordered" evidence="1">
    <location>
        <begin position="84"/>
        <end position="123"/>
    </location>
</feature>
<feature type="region of interest" description="Disordered" evidence="1">
    <location>
        <begin position="1"/>
        <end position="20"/>
    </location>
</feature>
<gene>
    <name evidence="2" type="ORF">LTR36_004800</name>
</gene>
<evidence type="ECO:0000313" key="2">
    <source>
        <dbReference type="EMBL" id="KAK4543767.1"/>
    </source>
</evidence>
<feature type="compositionally biased region" description="Acidic residues" evidence="1">
    <location>
        <begin position="91"/>
        <end position="115"/>
    </location>
</feature>
<evidence type="ECO:0000313" key="3">
    <source>
        <dbReference type="Proteomes" id="UP001324427"/>
    </source>
</evidence>
<comment type="caution">
    <text evidence="2">The sequence shown here is derived from an EMBL/GenBank/DDBJ whole genome shotgun (WGS) entry which is preliminary data.</text>
</comment>
<dbReference type="EMBL" id="JAVFHQ010000029">
    <property type="protein sequence ID" value="KAK4543767.1"/>
    <property type="molecule type" value="Genomic_DNA"/>
</dbReference>
<dbReference type="AlphaFoldDB" id="A0AAV9JG50"/>
<proteinExistence type="predicted"/>
<reference evidence="2 3" key="1">
    <citation type="submission" date="2021-11" db="EMBL/GenBank/DDBJ databases">
        <title>Black yeast isolated from Biological Soil Crust.</title>
        <authorList>
            <person name="Kurbessoian T."/>
        </authorList>
    </citation>
    <scope>NUCLEOTIDE SEQUENCE [LARGE SCALE GENOMIC DNA]</scope>
    <source>
        <strain evidence="2 3">CCFEE 5522</strain>
    </source>
</reference>